<gene>
    <name evidence="2" type="ORF">FH607_024780</name>
</gene>
<name>A0A5N5ZZB3_9ACTN</name>
<feature type="domain" description="A-factor biosynthesis hotdog" evidence="1">
    <location>
        <begin position="198"/>
        <end position="310"/>
    </location>
</feature>
<reference evidence="2" key="1">
    <citation type="submission" date="2019-10" db="EMBL/GenBank/DDBJ databases">
        <title>Nonomuraea sp. nov., isolated from Phyllanthus amarus.</title>
        <authorList>
            <person name="Klykleung N."/>
            <person name="Tanasupawat S."/>
        </authorList>
    </citation>
    <scope>NUCLEOTIDE SEQUENCE [LARGE SCALE GENOMIC DNA]</scope>
    <source>
        <strain evidence="2">3MP-10</strain>
    </source>
</reference>
<dbReference type="Proteomes" id="UP000314251">
    <property type="component" value="Unassembled WGS sequence"/>
</dbReference>
<evidence type="ECO:0000313" key="2">
    <source>
        <dbReference type="EMBL" id="KAB8161595.1"/>
    </source>
</evidence>
<proteinExistence type="predicted"/>
<feature type="domain" description="A-factor biosynthesis hotdog" evidence="1">
    <location>
        <begin position="31"/>
        <end position="167"/>
    </location>
</feature>
<dbReference type="RefSeq" id="WP_139672775.1">
    <property type="nucleotide sequence ID" value="NZ_VDLY02000018.1"/>
</dbReference>
<dbReference type="AlphaFoldDB" id="A0A5N5ZZB3"/>
<dbReference type="NCBIfam" id="NF041195">
    <property type="entry name" value="ScbA_BarX_GamBu"/>
    <property type="match status" value="1"/>
</dbReference>
<evidence type="ECO:0000259" key="1">
    <source>
        <dbReference type="Pfam" id="PF03756"/>
    </source>
</evidence>
<dbReference type="GO" id="GO:0016740">
    <property type="term" value="F:transferase activity"/>
    <property type="evidence" value="ECO:0007669"/>
    <property type="project" value="InterPro"/>
</dbReference>
<dbReference type="EMBL" id="VDLY02000018">
    <property type="protein sequence ID" value="KAB8161595.1"/>
    <property type="molecule type" value="Genomic_DNA"/>
</dbReference>
<comment type="caution">
    <text evidence="2">The sequence shown here is derived from an EMBL/GenBank/DDBJ whole genome shotgun (WGS) entry which is preliminary data.</text>
</comment>
<sequence>MCALALADHATTAPSLSAEPELFLQTVPRTLVHRAAVSEVLLTGIREGGTDTFLVGAQWPRGHSYYGSVGNRWHDPMLLAETIRQAVLLISHQKMGIPLDYHFLSHATSYEVDPSEVLMADRPADVLLVATLTHIKRRGATVAGFDVTVECHRDGRLLGRGHMSMTCVPGTTYRRLRGARAEARAARPAAPVVAPESVGRNDESDVVLTLTPQDGAWALVADPGHPVLFDHPVDHVPGMVVLEGARQAALATLNNTWGVATGCAVTFERFVEFDSPCLVTVGAVEPGPDGEQVVPVDFAQGGSTAASASVAVQTGP</sequence>
<keyword evidence="3" id="KW-1185">Reference proteome</keyword>
<dbReference type="InterPro" id="IPR047757">
    <property type="entry name" value="AfsA-like"/>
</dbReference>
<dbReference type="OrthoDB" id="7838374at2"/>
<dbReference type="InterPro" id="IPR005509">
    <property type="entry name" value="AfsA_hotdog_dom"/>
</dbReference>
<dbReference type="Pfam" id="PF03756">
    <property type="entry name" value="AfsA"/>
    <property type="match status" value="2"/>
</dbReference>
<organism evidence="2 3">
    <name type="scientific">Streptomyces mimosae</name>
    <dbReference type="NCBI Taxonomy" id="2586635"/>
    <lineage>
        <taxon>Bacteria</taxon>
        <taxon>Bacillati</taxon>
        <taxon>Actinomycetota</taxon>
        <taxon>Actinomycetes</taxon>
        <taxon>Kitasatosporales</taxon>
        <taxon>Streptomycetaceae</taxon>
        <taxon>Streptomyces</taxon>
    </lineage>
</organism>
<protein>
    <submittedName>
        <fullName evidence="2">Gamma-butyrolactone biosynthesis protein</fullName>
    </submittedName>
</protein>
<accession>A0A5N5ZZB3</accession>
<evidence type="ECO:0000313" key="3">
    <source>
        <dbReference type="Proteomes" id="UP000314251"/>
    </source>
</evidence>